<dbReference type="RefSeq" id="WP_031176655.1">
    <property type="nucleotide sequence ID" value="NZ_BBQG01000053.1"/>
</dbReference>
<evidence type="ECO:0000313" key="2">
    <source>
        <dbReference type="EMBL" id="TGG89430.1"/>
    </source>
</evidence>
<dbReference type="GeneID" id="75184047"/>
<feature type="region of interest" description="Disordered" evidence="1">
    <location>
        <begin position="1"/>
        <end position="32"/>
    </location>
</feature>
<name>A0A8H1LK38_9ACTN</name>
<sequence>MDAVQKGITRHERGAYRADESTAQQAPPEPPWVGRVLREHRDGTVQLITPTGYAWTAAPGDMRSATEEERAAYDAQVRAIQRERDALYRQLRGGTRS</sequence>
<evidence type="ECO:0000256" key="1">
    <source>
        <dbReference type="SAM" id="MobiDB-lite"/>
    </source>
</evidence>
<dbReference type="Proteomes" id="UP000298111">
    <property type="component" value="Unassembled WGS sequence"/>
</dbReference>
<protein>
    <submittedName>
        <fullName evidence="2">Uncharacterized protein</fullName>
    </submittedName>
</protein>
<evidence type="ECO:0000313" key="3">
    <source>
        <dbReference type="Proteomes" id="UP000298111"/>
    </source>
</evidence>
<dbReference type="AlphaFoldDB" id="A0A8H1LK38"/>
<gene>
    <name evidence="2" type="ORF">D8771_00510</name>
</gene>
<comment type="caution">
    <text evidence="2">The sequence shown here is derived from an EMBL/GenBank/DDBJ whole genome shotgun (WGS) entry which is preliminary data.</text>
</comment>
<feature type="compositionally biased region" description="Basic and acidic residues" evidence="1">
    <location>
        <begin position="9"/>
        <end position="20"/>
    </location>
</feature>
<proteinExistence type="predicted"/>
<reference evidence="2 3" key="1">
    <citation type="submission" date="2018-10" db="EMBL/GenBank/DDBJ databases">
        <title>Isolation of pseudouridimycin from Streptomyces albus DSM 40763.</title>
        <authorList>
            <person name="Rosenqvist P."/>
            <person name="Metsae-Ketelae M."/>
            <person name="Virta P."/>
        </authorList>
    </citation>
    <scope>NUCLEOTIDE SEQUENCE [LARGE SCALE GENOMIC DNA]</scope>
    <source>
        <strain evidence="2 3">DSM 40763</strain>
    </source>
</reference>
<dbReference type="EMBL" id="RCIY01000002">
    <property type="protein sequence ID" value="TGG89430.1"/>
    <property type="molecule type" value="Genomic_DNA"/>
</dbReference>
<accession>A0A8H1LK38</accession>
<organism evidence="2 3">
    <name type="scientific">Streptomyces albus</name>
    <dbReference type="NCBI Taxonomy" id="1888"/>
    <lineage>
        <taxon>Bacteria</taxon>
        <taxon>Bacillati</taxon>
        <taxon>Actinomycetota</taxon>
        <taxon>Actinomycetes</taxon>
        <taxon>Kitasatosporales</taxon>
        <taxon>Streptomycetaceae</taxon>
        <taxon>Streptomyces</taxon>
    </lineage>
</organism>